<protein>
    <submittedName>
        <fullName evidence="1">Uncharacterized protein</fullName>
    </submittedName>
</protein>
<gene>
    <name evidence="1" type="ORF">GALL_530900</name>
</gene>
<name>A0A1J5P3U7_9ZZZZ</name>
<comment type="caution">
    <text evidence="1">The sequence shown here is derived from an EMBL/GenBank/DDBJ whole genome shotgun (WGS) entry which is preliminary data.</text>
</comment>
<sequence>MTLWLPLLDFARSYAPMVQQALTLLPAKPSCLATLGLTPGQTAALEFHGHLTLKPEPAAANCSWLMVTGDPPSIVASLTADRHWLLKGAISHPADPKEKLYLFEKQRL</sequence>
<dbReference type="EMBL" id="MLJW01007398">
    <property type="protein sequence ID" value="OIQ65352.1"/>
    <property type="molecule type" value="Genomic_DNA"/>
</dbReference>
<dbReference type="AlphaFoldDB" id="A0A1J5P3U7"/>
<organism evidence="1">
    <name type="scientific">mine drainage metagenome</name>
    <dbReference type="NCBI Taxonomy" id="410659"/>
    <lineage>
        <taxon>unclassified sequences</taxon>
        <taxon>metagenomes</taxon>
        <taxon>ecological metagenomes</taxon>
    </lineage>
</organism>
<reference evidence="1" key="1">
    <citation type="submission" date="2016-10" db="EMBL/GenBank/DDBJ databases">
        <title>Sequence of Gallionella enrichment culture.</title>
        <authorList>
            <person name="Poehlein A."/>
            <person name="Muehling M."/>
            <person name="Daniel R."/>
        </authorList>
    </citation>
    <scope>NUCLEOTIDE SEQUENCE</scope>
</reference>
<evidence type="ECO:0000313" key="1">
    <source>
        <dbReference type="EMBL" id="OIQ65352.1"/>
    </source>
</evidence>
<accession>A0A1J5P3U7</accession>
<proteinExistence type="predicted"/>